<feature type="compositionally biased region" description="Basic and acidic residues" evidence="1">
    <location>
        <begin position="70"/>
        <end position="86"/>
    </location>
</feature>
<protein>
    <recommendedName>
        <fullName evidence="2">CxxC-x17-CxxC domain-containing protein</fullName>
    </recommendedName>
</protein>
<dbReference type="EMBL" id="MGDT01000007">
    <property type="protein sequence ID" value="OGL66435.1"/>
    <property type="molecule type" value="Genomic_DNA"/>
</dbReference>
<dbReference type="NCBIfam" id="TIGR04272">
    <property type="entry name" value="cxxc_cxxc_Mbark"/>
    <property type="match status" value="1"/>
</dbReference>
<evidence type="ECO:0000313" key="3">
    <source>
        <dbReference type="EMBL" id="OGL66435.1"/>
    </source>
</evidence>
<feature type="region of interest" description="Disordered" evidence="1">
    <location>
        <begin position="1"/>
        <end position="32"/>
    </location>
</feature>
<sequence length="122" mass="13567">MHKPHNDKRGGGKRYGGAPAWKRSGSDARGFDRPELHDATCGKCGSPCQVPFRPDGSRPVYCRDCFKREDGSGPKRFEKKYGEKRPYVSTPHASKDTGGIEARLKSIEDKIDAIIEALEDDM</sequence>
<evidence type="ECO:0000259" key="2">
    <source>
        <dbReference type="Pfam" id="PF23477"/>
    </source>
</evidence>
<accession>A0A1F7TKE7</accession>
<feature type="region of interest" description="Disordered" evidence="1">
    <location>
        <begin position="70"/>
        <end position="99"/>
    </location>
</feature>
<dbReference type="STRING" id="1802385.A2856_01950"/>
<dbReference type="AlphaFoldDB" id="A0A1F7TKE7"/>
<name>A0A1F7TKE7_9BACT</name>
<gene>
    <name evidence="3" type="ORF">A2856_01950</name>
</gene>
<dbReference type="Pfam" id="PF23477">
    <property type="entry name" value="zf_Tbcl_2"/>
    <property type="match status" value="1"/>
</dbReference>
<evidence type="ECO:0000256" key="1">
    <source>
        <dbReference type="SAM" id="MobiDB-lite"/>
    </source>
</evidence>
<organism evidence="3 4">
    <name type="scientific">Candidatus Uhrbacteria bacterium RIFCSPHIGHO2_01_FULL_63_20</name>
    <dbReference type="NCBI Taxonomy" id="1802385"/>
    <lineage>
        <taxon>Bacteria</taxon>
        <taxon>Candidatus Uhriibacteriota</taxon>
    </lineage>
</organism>
<feature type="domain" description="CxxC-x17-CxxC" evidence="2">
    <location>
        <begin position="35"/>
        <end position="69"/>
    </location>
</feature>
<comment type="caution">
    <text evidence="3">The sequence shown here is derived from an EMBL/GenBank/DDBJ whole genome shotgun (WGS) entry which is preliminary data.</text>
</comment>
<proteinExistence type="predicted"/>
<dbReference type="InterPro" id="IPR026363">
    <property type="entry name" value="CxxC-x17-CxxC_dom"/>
</dbReference>
<evidence type="ECO:0000313" key="4">
    <source>
        <dbReference type="Proteomes" id="UP000177885"/>
    </source>
</evidence>
<dbReference type="Proteomes" id="UP000177885">
    <property type="component" value="Unassembled WGS sequence"/>
</dbReference>
<reference evidence="3 4" key="1">
    <citation type="journal article" date="2016" name="Nat. Commun.">
        <title>Thousands of microbial genomes shed light on interconnected biogeochemical processes in an aquifer system.</title>
        <authorList>
            <person name="Anantharaman K."/>
            <person name="Brown C.T."/>
            <person name="Hug L.A."/>
            <person name="Sharon I."/>
            <person name="Castelle C.J."/>
            <person name="Probst A.J."/>
            <person name="Thomas B.C."/>
            <person name="Singh A."/>
            <person name="Wilkins M.J."/>
            <person name="Karaoz U."/>
            <person name="Brodie E.L."/>
            <person name="Williams K.H."/>
            <person name="Hubbard S.S."/>
            <person name="Banfield J.F."/>
        </authorList>
    </citation>
    <scope>NUCLEOTIDE SEQUENCE [LARGE SCALE GENOMIC DNA]</scope>
</reference>